<evidence type="ECO:0000313" key="4">
    <source>
        <dbReference type="Proteomes" id="UP001500124"/>
    </source>
</evidence>
<dbReference type="EMBL" id="BAABKC010000009">
    <property type="protein sequence ID" value="GAA5043840.1"/>
    <property type="molecule type" value="Genomic_DNA"/>
</dbReference>
<reference evidence="4" key="1">
    <citation type="journal article" date="2019" name="Int. J. Syst. Evol. Microbiol.">
        <title>The Global Catalogue of Microorganisms (GCM) 10K type strain sequencing project: providing services to taxonomists for standard genome sequencing and annotation.</title>
        <authorList>
            <consortium name="The Broad Institute Genomics Platform"/>
            <consortium name="The Broad Institute Genome Sequencing Center for Infectious Disease"/>
            <person name="Wu L."/>
            <person name="Ma J."/>
        </authorList>
    </citation>
    <scope>NUCLEOTIDE SEQUENCE [LARGE SCALE GENOMIC DNA]</scope>
    <source>
        <strain evidence="4">JCM 18410</strain>
    </source>
</reference>
<feature type="transmembrane region" description="Helical" evidence="1">
    <location>
        <begin position="28"/>
        <end position="51"/>
    </location>
</feature>
<accession>A0ABP9JWD4</accession>
<keyword evidence="1" id="KW-0472">Membrane</keyword>
<proteinExistence type="predicted"/>
<evidence type="ECO:0000313" key="3">
    <source>
        <dbReference type="EMBL" id="GAA5043840.1"/>
    </source>
</evidence>
<keyword evidence="4" id="KW-1185">Reference proteome</keyword>
<dbReference type="InterPro" id="IPR046201">
    <property type="entry name" value="DUF6234"/>
</dbReference>
<dbReference type="Pfam" id="PF19747">
    <property type="entry name" value="DUF6234"/>
    <property type="match status" value="1"/>
</dbReference>
<keyword evidence="1" id="KW-0812">Transmembrane</keyword>
<protein>
    <submittedName>
        <fullName evidence="3">DUF6234 family protein</fullName>
    </submittedName>
</protein>
<sequence length="139" mass="14239">MNLPTAPPAFDATTGPRRQDRADLGADIGIGCALVFLEILALAVVFGLWFLSGFNLDPATTVRADSLWGYLAAVGGVGALAVVATAIAARARAYVTVASQSVVAAVVSLALFGGYVAQSHEDAHCETAPNACHEGPSKR</sequence>
<feature type="transmembrane region" description="Helical" evidence="1">
    <location>
        <begin position="67"/>
        <end position="87"/>
    </location>
</feature>
<gene>
    <name evidence="3" type="ORF">GCM10023336_05700</name>
</gene>
<dbReference type="RefSeq" id="WP_164585189.1">
    <property type="nucleotide sequence ID" value="NZ_BAABKC010000009.1"/>
</dbReference>
<evidence type="ECO:0000259" key="2">
    <source>
        <dbReference type="Pfam" id="PF19747"/>
    </source>
</evidence>
<feature type="domain" description="DUF6234" evidence="2">
    <location>
        <begin position="21"/>
        <end position="134"/>
    </location>
</feature>
<dbReference type="Proteomes" id="UP001500124">
    <property type="component" value="Unassembled WGS sequence"/>
</dbReference>
<name>A0ABP9JWD4_9ACTN</name>
<evidence type="ECO:0000256" key="1">
    <source>
        <dbReference type="SAM" id="Phobius"/>
    </source>
</evidence>
<organism evidence="3 4">
    <name type="scientific">Streptomyces similanensis</name>
    <dbReference type="NCBI Taxonomy" id="1274988"/>
    <lineage>
        <taxon>Bacteria</taxon>
        <taxon>Bacillati</taxon>
        <taxon>Actinomycetota</taxon>
        <taxon>Actinomycetes</taxon>
        <taxon>Kitasatosporales</taxon>
        <taxon>Streptomycetaceae</taxon>
        <taxon>Streptomyces</taxon>
    </lineage>
</organism>
<comment type="caution">
    <text evidence="3">The sequence shown here is derived from an EMBL/GenBank/DDBJ whole genome shotgun (WGS) entry which is preliminary data.</text>
</comment>
<feature type="transmembrane region" description="Helical" evidence="1">
    <location>
        <begin position="94"/>
        <end position="117"/>
    </location>
</feature>
<keyword evidence="1" id="KW-1133">Transmembrane helix</keyword>